<keyword evidence="1" id="KW-0805">Transcription regulation</keyword>
<feature type="domain" description="HTH araC/xylS-type" evidence="4">
    <location>
        <begin position="219"/>
        <end position="317"/>
    </location>
</feature>
<gene>
    <name evidence="5" type="ORF">G8E09_07760</name>
</gene>
<dbReference type="InterPro" id="IPR020449">
    <property type="entry name" value="Tscrpt_reg_AraC-type_HTH"/>
</dbReference>
<dbReference type="InterPro" id="IPR018060">
    <property type="entry name" value="HTH_AraC"/>
</dbReference>
<proteinExistence type="predicted"/>
<dbReference type="Gene3D" id="1.10.10.60">
    <property type="entry name" value="Homeodomain-like"/>
    <property type="match status" value="1"/>
</dbReference>
<protein>
    <submittedName>
        <fullName evidence="5">Helix-turn-helix domain-containing protein</fullName>
    </submittedName>
</protein>
<dbReference type="EMBL" id="CP049806">
    <property type="protein sequence ID" value="QIT17619.1"/>
    <property type="molecule type" value="Genomic_DNA"/>
</dbReference>
<name>A0A6H0FTF2_ACIPI</name>
<dbReference type="AlphaFoldDB" id="A0A6H0FTF2"/>
<evidence type="ECO:0000313" key="6">
    <source>
        <dbReference type="Proteomes" id="UP000501692"/>
    </source>
</evidence>
<dbReference type="RefSeq" id="WP_167563407.1">
    <property type="nucleotide sequence ID" value="NZ_CP049806.1"/>
</dbReference>
<evidence type="ECO:0000256" key="2">
    <source>
        <dbReference type="ARBA" id="ARBA00023125"/>
    </source>
</evidence>
<dbReference type="PANTHER" id="PTHR47894:SF1">
    <property type="entry name" value="HTH-TYPE TRANSCRIPTIONAL REGULATOR VQSM"/>
    <property type="match status" value="1"/>
</dbReference>
<evidence type="ECO:0000259" key="4">
    <source>
        <dbReference type="PROSITE" id="PS01124"/>
    </source>
</evidence>
<dbReference type="SUPFAM" id="SSF46689">
    <property type="entry name" value="Homeodomain-like"/>
    <property type="match status" value="1"/>
</dbReference>
<evidence type="ECO:0000313" key="5">
    <source>
        <dbReference type="EMBL" id="QIT17619.1"/>
    </source>
</evidence>
<keyword evidence="2" id="KW-0238">DNA-binding</keyword>
<evidence type="ECO:0000256" key="3">
    <source>
        <dbReference type="ARBA" id="ARBA00023163"/>
    </source>
</evidence>
<keyword evidence="3" id="KW-0804">Transcription</keyword>
<reference evidence="5 6" key="1">
    <citation type="submission" date="2020-03" db="EMBL/GenBank/DDBJ databases">
        <authorList>
            <person name="Zhang L."/>
            <person name="Han X."/>
            <person name="Chen Y."/>
            <person name="Yu Y."/>
        </authorList>
    </citation>
    <scope>NUCLEOTIDE SEQUENCE [LARGE SCALE GENOMIC DNA]</scope>
    <source>
        <strain evidence="5 6">A1254</strain>
    </source>
</reference>
<dbReference type="Proteomes" id="UP000501692">
    <property type="component" value="Chromosome"/>
</dbReference>
<dbReference type="PROSITE" id="PS01124">
    <property type="entry name" value="HTH_ARAC_FAMILY_2"/>
    <property type="match status" value="1"/>
</dbReference>
<organism evidence="5 6">
    <name type="scientific">Acinetobacter pittii</name>
    <name type="common">Acinetobacter genomosp. 3</name>
    <dbReference type="NCBI Taxonomy" id="48296"/>
    <lineage>
        <taxon>Bacteria</taxon>
        <taxon>Pseudomonadati</taxon>
        <taxon>Pseudomonadota</taxon>
        <taxon>Gammaproteobacteria</taxon>
        <taxon>Moraxellales</taxon>
        <taxon>Moraxellaceae</taxon>
        <taxon>Acinetobacter</taxon>
        <taxon>Acinetobacter calcoaceticus/baumannii complex</taxon>
    </lineage>
</organism>
<dbReference type="PANTHER" id="PTHR47894">
    <property type="entry name" value="HTH-TYPE TRANSCRIPTIONAL REGULATOR GADX"/>
    <property type="match status" value="1"/>
</dbReference>
<evidence type="ECO:0000256" key="1">
    <source>
        <dbReference type="ARBA" id="ARBA00023015"/>
    </source>
</evidence>
<dbReference type="PRINTS" id="PR00032">
    <property type="entry name" value="HTHARAC"/>
</dbReference>
<dbReference type="SMART" id="SM00342">
    <property type="entry name" value="HTH_ARAC"/>
    <property type="match status" value="1"/>
</dbReference>
<dbReference type="Pfam" id="PF12833">
    <property type="entry name" value="HTH_18"/>
    <property type="match status" value="1"/>
</dbReference>
<dbReference type="GO" id="GO:0005829">
    <property type="term" value="C:cytosol"/>
    <property type="evidence" value="ECO:0007669"/>
    <property type="project" value="TreeGrafter"/>
</dbReference>
<accession>A0A6H0FTF2</accession>
<dbReference type="GO" id="GO:0003700">
    <property type="term" value="F:DNA-binding transcription factor activity"/>
    <property type="evidence" value="ECO:0007669"/>
    <property type="project" value="InterPro"/>
</dbReference>
<sequence>MKNNLIDDHIYEKVCGSICREINFDLDFNLSLSKYLINFCTNLKENNLAFNIGRKNLSQLGILELGALIQPNYLLSLQFIIDNQAHTFPFAKIEMLFDRHFYFTIEPLLFQNPNDQGYIFSVEYHLSQLFSIVKTLVPLIHYPKKISVTFSPTKAMNFYKDYFNCEIVYNSQENRISFGISRSKLTEESNPISFSKIEEKILDLLELSKSIKKSESELKNRIIFIFNRAENNLPDEDTIANLLNMHPRTLRRKLKAEGETFRNLITEYKVKKAIKLLTMTKLNYKQIAYQLGFKSSTSFSKSFKSWTGYSPQEYRNIN</sequence>
<dbReference type="GO" id="GO:0000976">
    <property type="term" value="F:transcription cis-regulatory region binding"/>
    <property type="evidence" value="ECO:0007669"/>
    <property type="project" value="TreeGrafter"/>
</dbReference>
<dbReference type="InterPro" id="IPR009057">
    <property type="entry name" value="Homeodomain-like_sf"/>
</dbReference>